<sequence length="255" mass="29571">MEHKKDSDEGVFAVPLPKKVKKVNTNKNTISDQSDCCSVVSFLQSSSSSGTSEQDYETQRNHIESFTKILSARQQFLQALFIKNDLQISDSSTQVINITKNIDDYKNLVSELWKELENHQCNELLLHRSVDFTLFKVLGTEDFKKEINISPILDQLKQFTDIAMEENHFKMELLNAKKEKFNKEILALQGIGEFVKQVEKSKEKVDSDLEITKELKDKAVKIRMMRDIINCFISKIDPNIIFSDPRLMEILKKYR</sequence>
<gene>
    <name evidence="1" type="ORF">g.2669</name>
</gene>
<organism evidence="1">
    <name type="scientific">Clastoptera arizonana</name>
    <name type="common">Arizona spittle bug</name>
    <dbReference type="NCBI Taxonomy" id="38151"/>
    <lineage>
        <taxon>Eukaryota</taxon>
        <taxon>Metazoa</taxon>
        <taxon>Ecdysozoa</taxon>
        <taxon>Arthropoda</taxon>
        <taxon>Hexapoda</taxon>
        <taxon>Insecta</taxon>
        <taxon>Pterygota</taxon>
        <taxon>Neoptera</taxon>
        <taxon>Paraneoptera</taxon>
        <taxon>Hemiptera</taxon>
        <taxon>Auchenorrhyncha</taxon>
        <taxon>Cercopoidea</taxon>
        <taxon>Clastopteridae</taxon>
        <taxon>Clastoptera</taxon>
    </lineage>
</organism>
<dbReference type="AlphaFoldDB" id="A0A1B6D4E2"/>
<proteinExistence type="predicted"/>
<accession>A0A1B6D4E2</accession>
<reference evidence="1" key="1">
    <citation type="submission" date="2015-12" db="EMBL/GenBank/DDBJ databases">
        <title>De novo transcriptome assembly of four potential Pierce s Disease insect vectors from Arizona vineyards.</title>
        <authorList>
            <person name="Tassone E.E."/>
        </authorList>
    </citation>
    <scope>NUCLEOTIDE SEQUENCE</scope>
</reference>
<evidence type="ECO:0000313" key="1">
    <source>
        <dbReference type="EMBL" id="JAS20562.1"/>
    </source>
</evidence>
<dbReference type="EMBL" id="GEDC01016736">
    <property type="protein sequence ID" value="JAS20562.1"/>
    <property type="molecule type" value="Transcribed_RNA"/>
</dbReference>
<name>A0A1B6D4E2_9HEMI</name>
<protein>
    <submittedName>
        <fullName evidence="1">Uncharacterized protein</fullName>
    </submittedName>
</protein>